<keyword evidence="2" id="KW-1185">Reference proteome</keyword>
<gene>
    <name evidence="1" type="ORF">BDR25DRAFT_295581</name>
</gene>
<comment type="caution">
    <text evidence="1">The sequence shown here is derived from an EMBL/GenBank/DDBJ whole genome shotgun (WGS) entry which is preliminary data.</text>
</comment>
<protein>
    <submittedName>
        <fullName evidence="1">DHH phosphoesterase</fullName>
    </submittedName>
</protein>
<proteinExistence type="predicted"/>
<name>A0ACB6QE03_9PLEO</name>
<dbReference type="Proteomes" id="UP000799755">
    <property type="component" value="Unassembled WGS sequence"/>
</dbReference>
<evidence type="ECO:0000313" key="1">
    <source>
        <dbReference type="EMBL" id="KAF2465144.1"/>
    </source>
</evidence>
<evidence type="ECO:0000313" key="2">
    <source>
        <dbReference type="Proteomes" id="UP000799755"/>
    </source>
</evidence>
<organism evidence="1 2">
    <name type="scientific">Lindgomyces ingoldianus</name>
    <dbReference type="NCBI Taxonomy" id="673940"/>
    <lineage>
        <taxon>Eukaryota</taxon>
        <taxon>Fungi</taxon>
        <taxon>Dikarya</taxon>
        <taxon>Ascomycota</taxon>
        <taxon>Pezizomycotina</taxon>
        <taxon>Dothideomycetes</taxon>
        <taxon>Pleosporomycetidae</taxon>
        <taxon>Pleosporales</taxon>
        <taxon>Lindgomycetaceae</taxon>
        <taxon>Lindgomyces</taxon>
    </lineage>
</organism>
<accession>A0ACB6QE03</accession>
<dbReference type="EMBL" id="MU003531">
    <property type="protein sequence ID" value="KAF2465144.1"/>
    <property type="molecule type" value="Genomic_DNA"/>
</dbReference>
<sequence>MAIPRHSLRGFLAYAKGALRSSIDSSQRVTLVIGNESADLDSMTSSVLYAYLRSMAPPHNAFTQLYIPVTNIPSSGLRLRPEFLALFTYANIEPSHLITLDDLPDLSVIQSKLRPENTRWILVDHNALQGQLGQIYSARVEGVIDHHEDESKVPEDTGCEPRVITKSGSCTSLVTEYCREVWDLLSGSGTSSGAAHGQGHGLSDDVAVVKFWDAQIAQLGLASILIDTANLESEDKTTEHDIRAVEYLEAKIISCPQLSAEFDRSLFYKRIDSAKKDIAKLKLHDILRKDFKQWNEGNQKLGISSVVKPIEFIQKKACEEANTQPFEPAHLEALQKFCKDQDLDLYAVMTTSTSPEGQFQRELLVWAFNDDAISAAKKFAADANEELGLEEWCDSDGNAHENSSDGHWRKVWWQRKVQHSRKRVAPLLREAMQQAHNGGWAT</sequence>
<reference evidence="1" key="1">
    <citation type="journal article" date="2020" name="Stud. Mycol.">
        <title>101 Dothideomycetes genomes: a test case for predicting lifestyles and emergence of pathogens.</title>
        <authorList>
            <person name="Haridas S."/>
            <person name="Albert R."/>
            <person name="Binder M."/>
            <person name="Bloem J."/>
            <person name="Labutti K."/>
            <person name="Salamov A."/>
            <person name="Andreopoulos B."/>
            <person name="Baker S."/>
            <person name="Barry K."/>
            <person name="Bills G."/>
            <person name="Bluhm B."/>
            <person name="Cannon C."/>
            <person name="Castanera R."/>
            <person name="Culley D."/>
            <person name="Daum C."/>
            <person name="Ezra D."/>
            <person name="Gonzalez J."/>
            <person name="Henrissat B."/>
            <person name="Kuo A."/>
            <person name="Liang C."/>
            <person name="Lipzen A."/>
            <person name="Lutzoni F."/>
            <person name="Magnuson J."/>
            <person name="Mondo S."/>
            <person name="Nolan M."/>
            <person name="Ohm R."/>
            <person name="Pangilinan J."/>
            <person name="Park H.-J."/>
            <person name="Ramirez L."/>
            <person name="Alfaro M."/>
            <person name="Sun H."/>
            <person name="Tritt A."/>
            <person name="Yoshinaga Y."/>
            <person name="Zwiers L.-H."/>
            <person name="Turgeon B."/>
            <person name="Goodwin S."/>
            <person name="Spatafora J."/>
            <person name="Crous P."/>
            <person name="Grigoriev I."/>
        </authorList>
    </citation>
    <scope>NUCLEOTIDE SEQUENCE</scope>
    <source>
        <strain evidence="1">ATCC 200398</strain>
    </source>
</reference>